<sequence>MGIGINLISLYLPTELLLLCMYIESALGMGTQFIQVKRFTSYYITETDCNEPILDSVGKMSQKWTNGIFFCR</sequence>
<keyword evidence="3" id="KW-1185">Reference proteome</keyword>
<dbReference type="EMBL" id="CAJVCH010571337">
    <property type="protein sequence ID" value="CAG7837241.1"/>
    <property type="molecule type" value="Genomic_DNA"/>
</dbReference>
<dbReference type="AlphaFoldDB" id="A0A8J2Q6R8"/>
<proteinExistence type="predicted"/>
<evidence type="ECO:0000313" key="3">
    <source>
        <dbReference type="Proteomes" id="UP000708208"/>
    </source>
</evidence>
<accession>A0A8J2Q6R8</accession>
<name>A0A8J2Q6R8_9HEXA</name>
<gene>
    <name evidence="2" type="ORF">AFUS01_LOCUS46385</name>
</gene>
<protein>
    <submittedName>
        <fullName evidence="2">Uncharacterized protein</fullName>
    </submittedName>
</protein>
<comment type="caution">
    <text evidence="2">The sequence shown here is derived from an EMBL/GenBank/DDBJ whole genome shotgun (WGS) entry which is preliminary data.</text>
</comment>
<feature type="chain" id="PRO_5035304251" evidence="1">
    <location>
        <begin position="29"/>
        <end position="72"/>
    </location>
</feature>
<reference evidence="2" key="1">
    <citation type="submission" date="2021-06" db="EMBL/GenBank/DDBJ databases">
        <authorList>
            <person name="Hodson N. C."/>
            <person name="Mongue J. A."/>
            <person name="Jaron S. K."/>
        </authorList>
    </citation>
    <scope>NUCLEOTIDE SEQUENCE</scope>
</reference>
<evidence type="ECO:0000313" key="2">
    <source>
        <dbReference type="EMBL" id="CAG7837241.1"/>
    </source>
</evidence>
<feature type="signal peptide" evidence="1">
    <location>
        <begin position="1"/>
        <end position="28"/>
    </location>
</feature>
<organism evidence="2 3">
    <name type="scientific">Allacma fusca</name>
    <dbReference type="NCBI Taxonomy" id="39272"/>
    <lineage>
        <taxon>Eukaryota</taxon>
        <taxon>Metazoa</taxon>
        <taxon>Ecdysozoa</taxon>
        <taxon>Arthropoda</taxon>
        <taxon>Hexapoda</taxon>
        <taxon>Collembola</taxon>
        <taxon>Symphypleona</taxon>
        <taxon>Sminthuridae</taxon>
        <taxon>Allacma</taxon>
    </lineage>
</organism>
<evidence type="ECO:0000256" key="1">
    <source>
        <dbReference type="SAM" id="SignalP"/>
    </source>
</evidence>
<keyword evidence="1" id="KW-0732">Signal</keyword>
<dbReference type="Proteomes" id="UP000708208">
    <property type="component" value="Unassembled WGS sequence"/>
</dbReference>